<feature type="region of interest" description="Disordered" evidence="1">
    <location>
        <begin position="287"/>
        <end position="306"/>
    </location>
</feature>
<dbReference type="Proteomes" id="UP001189429">
    <property type="component" value="Unassembled WGS sequence"/>
</dbReference>
<evidence type="ECO:0000256" key="1">
    <source>
        <dbReference type="SAM" id="MobiDB-lite"/>
    </source>
</evidence>
<keyword evidence="3" id="KW-1185">Reference proteome</keyword>
<sequence>MQDWHSAAAASARLGLRGHFGGGEGFGKQCCEFLLNSSGLPSCRAKRLCKMRSTARCGSELAPNSVSGVDDIAAKARRAARCVLHDALERLLETNRGLRYSNEALAAARRLAAEREEAERAAFAAAVADWRKGSGPVLVEREDIGLRSRAPREIGRAKSLWMGPWRSVIWQLCGERLSCCDFDVRVQAPTYDASAPRRDASSSALCPPAGLTCSTLSPPSSLLEAVFRGVRAFGGQRSFLPAIPPRMAMRCPQPVWHARRSKANPLEGSAARARPHRFRLTSPRCRARGRDRQNVSEHVQRCGKKR</sequence>
<protein>
    <submittedName>
        <fullName evidence="2">Uncharacterized protein</fullName>
    </submittedName>
</protein>
<evidence type="ECO:0000313" key="2">
    <source>
        <dbReference type="EMBL" id="CAK0836265.1"/>
    </source>
</evidence>
<name>A0ABN9SV09_9DINO</name>
<evidence type="ECO:0000313" key="3">
    <source>
        <dbReference type="Proteomes" id="UP001189429"/>
    </source>
</evidence>
<accession>A0ABN9SV09</accession>
<reference evidence="2" key="1">
    <citation type="submission" date="2023-10" db="EMBL/GenBank/DDBJ databases">
        <authorList>
            <person name="Chen Y."/>
            <person name="Shah S."/>
            <person name="Dougan E. K."/>
            <person name="Thang M."/>
            <person name="Chan C."/>
        </authorList>
    </citation>
    <scope>NUCLEOTIDE SEQUENCE [LARGE SCALE GENOMIC DNA]</scope>
</reference>
<dbReference type="EMBL" id="CAUYUJ010013459">
    <property type="protein sequence ID" value="CAK0836265.1"/>
    <property type="molecule type" value="Genomic_DNA"/>
</dbReference>
<organism evidence="2 3">
    <name type="scientific">Prorocentrum cordatum</name>
    <dbReference type="NCBI Taxonomy" id="2364126"/>
    <lineage>
        <taxon>Eukaryota</taxon>
        <taxon>Sar</taxon>
        <taxon>Alveolata</taxon>
        <taxon>Dinophyceae</taxon>
        <taxon>Prorocentrales</taxon>
        <taxon>Prorocentraceae</taxon>
        <taxon>Prorocentrum</taxon>
    </lineage>
</organism>
<feature type="non-terminal residue" evidence="2">
    <location>
        <position position="306"/>
    </location>
</feature>
<proteinExistence type="predicted"/>
<comment type="caution">
    <text evidence="2">The sequence shown here is derived from an EMBL/GenBank/DDBJ whole genome shotgun (WGS) entry which is preliminary data.</text>
</comment>
<gene>
    <name evidence="2" type="ORF">PCOR1329_LOCUS32819</name>
</gene>
<feature type="compositionally biased region" description="Basic and acidic residues" evidence="1">
    <location>
        <begin position="288"/>
        <end position="300"/>
    </location>
</feature>